<proteinExistence type="predicted"/>
<name>A0A941F5H3_9BACT</name>
<evidence type="ECO:0000256" key="7">
    <source>
        <dbReference type="SAM" id="Phobius"/>
    </source>
</evidence>
<gene>
    <name evidence="8" type="ORF">KDU71_14500</name>
</gene>
<keyword evidence="7" id="KW-1133">Transmembrane helix</keyword>
<dbReference type="GO" id="GO:0009247">
    <property type="term" value="P:glycolipid biosynthetic process"/>
    <property type="evidence" value="ECO:0007669"/>
    <property type="project" value="UniProtKB-ARBA"/>
</dbReference>
<reference evidence="8" key="1">
    <citation type="journal article" date="2018" name="Int. J. Syst. Evol. Microbiol.">
        <title>Carboxylicivirga sediminis sp. nov., isolated from coastal sediment.</title>
        <authorList>
            <person name="Wang F.Q."/>
            <person name="Ren L.H."/>
            <person name="Zou R.J."/>
            <person name="Sun Y.Z."/>
            <person name="Liu X.J."/>
            <person name="Jiang F."/>
            <person name="Liu L.J."/>
        </authorList>
    </citation>
    <scope>NUCLEOTIDE SEQUENCE</scope>
    <source>
        <strain evidence="8">JR1</strain>
    </source>
</reference>
<sequence>MGRIGNYIALGFLWLFSLQPFFILYLYSDLLYHFIRLIGYRRSVINENLRYAFPEKTKDELREIRLKFYRGFCDVLIETIKQQSMSEKQMRKRMVFNNMEYTNQMANEGKDVVAIMGHYGCWEWIPSLALHSNHVACATYRPLKNIQFDNYMLKLRGRWGSLNFTMRDTMRELIKIRRQNKNFIIGLIADQSPDRNKIQYWTKFLNQNTAVLLGPEKMAKAFKAPVVFMKMSRIKRGYYQVDIIPLVEDSVSTNEFEITETHLKCLEDIIRERPEDWLWSHKRWKYSEVREIQN</sequence>
<organism evidence="8 9">
    <name type="scientific">Carboxylicivirga sediminis</name>
    <dbReference type="NCBI Taxonomy" id="2006564"/>
    <lineage>
        <taxon>Bacteria</taxon>
        <taxon>Pseudomonadati</taxon>
        <taxon>Bacteroidota</taxon>
        <taxon>Bacteroidia</taxon>
        <taxon>Marinilabiliales</taxon>
        <taxon>Marinilabiliaceae</taxon>
        <taxon>Carboxylicivirga</taxon>
    </lineage>
</organism>
<dbReference type="Pfam" id="PF03279">
    <property type="entry name" value="Lip_A_acyltrans"/>
    <property type="match status" value="1"/>
</dbReference>
<dbReference type="AlphaFoldDB" id="A0A941F5H3"/>
<keyword evidence="4" id="KW-0808">Transferase</keyword>
<keyword evidence="3" id="KW-0997">Cell inner membrane</keyword>
<protein>
    <submittedName>
        <fullName evidence="8">Lysophospholipid acyltransferase family protein</fullName>
    </submittedName>
</protein>
<keyword evidence="9" id="KW-1185">Reference proteome</keyword>
<comment type="caution">
    <text evidence="8">The sequence shown here is derived from an EMBL/GenBank/DDBJ whole genome shotgun (WGS) entry which is preliminary data.</text>
</comment>
<evidence type="ECO:0000256" key="3">
    <source>
        <dbReference type="ARBA" id="ARBA00022519"/>
    </source>
</evidence>
<evidence type="ECO:0000256" key="4">
    <source>
        <dbReference type="ARBA" id="ARBA00022679"/>
    </source>
</evidence>
<reference evidence="8" key="2">
    <citation type="submission" date="2021-04" db="EMBL/GenBank/DDBJ databases">
        <authorList>
            <person name="Zhang T."/>
            <person name="Zhang Y."/>
            <person name="Lu D."/>
            <person name="Zuo D."/>
            <person name="Du Z."/>
        </authorList>
    </citation>
    <scope>NUCLEOTIDE SEQUENCE</scope>
    <source>
        <strain evidence="8">JR1</strain>
    </source>
</reference>
<dbReference type="PANTHER" id="PTHR30606:SF10">
    <property type="entry name" value="PHOSPHATIDYLINOSITOL MANNOSIDE ACYLTRANSFERASE"/>
    <property type="match status" value="1"/>
</dbReference>
<evidence type="ECO:0000313" key="8">
    <source>
        <dbReference type="EMBL" id="MBR8536784.1"/>
    </source>
</evidence>
<dbReference type="RefSeq" id="WP_212191807.1">
    <property type="nucleotide sequence ID" value="NZ_JAGTAR010000022.1"/>
</dbReference>
<evidence type="ECO:0000256" key="1">
    <source>
        <dbReference type="ARBA" id="ARBA00004533"/>
    </source>
</evidence>
<dbReference type="InterPro" id="IPR004960">
    <property type="entry name" value="LipA_acyltrans"/>
</dbReference>
<evidence type="ECO:0000256" key="6">
    <source>
        <dbReference type="ARBA" id="ARBA00023315"/>
    </source>
</evidence>
<dbReference type="CDD" id="cd07984">
    <property type="entry name" value="LPLAT_LABLAT-like"/>
    <property type="match status" value="1"/>
</dbReference>
<feature type="transmembrane region" description="Helical" evidence="7">
    <location>
        <begin position="7"/>
        <end position="27"/>
    </location>
</feature>
<dbReference type="Proteomes" id="UP000679220">
    <property type="component" value="Unassembled WGS sequence"/>
</dbReference>
<keyword evidence="7" id="KW-0812">Transmembrane</keyword>
<comment type="subcellular location">
    <subcellularLocation>
        <location evidence="1">Cell inner membrane</location>
    </subcellularLocation>
</comment>
<dbReference type="EMBL" id="JAGTAR010000022">
    <property type="protein sequence ID" value="MBR8536784.1"/>
    <property type="molecule type" value="Genomic_DNA"/>
</dbReference>
<dbReference type="GO" id="GO:0005886">
    <property type="term" value="C:plasma membrane"/>
    <property type="evidence" value="ECO:0007669"/>
    <property type="project" value="UniProtKB-SubCell"/>
</dbReference>
<evidence type="ECO:0000256" key="2">
    <source>
        <dbReference type="ARBA" id="ARBA00022475"/>
    </source>
</evidence>
<accession>A0A941F5H3</accession>
<keyword evidence="6 8" id="KW-0012">Acyltransferase</keyword>
<keyword evidence="2" id="KW-1003">Cell membrane</keyword>
<evidence type="ECO:0000313" key="9">
    <source>
        <dbReference type="Proteomes" id="UP000679220"/>
    </source>
</evidence>
<evidence type="ECO:0000256" key="5">
    <source>
        <dbReference type="ARBA" id="ARBA00023136"/>
    </source>
</evidence>
<dbReference type="PIRSF" id="PIRSF026649">
    <property type="entry name" value="MsbB"/>
    <property type="match status" value="1"/>
</dbReference>
<keyword evidence="5 7" id="KW-0472">Membrane</keyword>
<dbReference type="GO" id="GO:0016746">
    <property type="term" value="F:acyltransferase activity"/>
    <property type="evidence" value="ECO:0007669"/>
    <property type="project" value="UniProtKB-KW"/>
</dbReference>
<dbReference type="PANTHER" id="PTHR30606">
    <property type="entry name" value="LIPID A BIOSYNTHESIS LAUROYL ACYLTRANSFERASE"/>
    <property type="match status" value="1"/>
</dbReference>